<dbReference type="GO" id="GO:0046599">
    <property type="term" value="P:regulation of centriole replication"/>
    <property type="evidence" value="ECO:0007669"/>
    <property type="project" value="TreeGrafter"/>
</dbReference>
<evidence type="ECO:0000256" key="1">
    <source>
        <dbReference type="SAM" id="MobiDB-lite"/>
    </source>
</evidence>
<feature type="non-terminal residue" evidence="2">
    <location>
        <position position="1"/>
    </location>
</feature>
<evidence type="ECO:0000313" key="2">
    <source>
        <dbReference type="EMBL" id="NXJ09736.1"/>
    </source>
</evidence>
<dbReference type="OrthoDB" id="6359887at2759"/>
<dbReference type="EMBL" id="VXAB01006677">
    <property type="protein sequence ID" value="NXJ09736.1"/>
    <property type="molecule type" value="Genomic_DNA"/>
</dbReference>
<dbReference type="GO" id="GO:0005829">
    <property type="term" value="C:cytosol"/>
    <property type="evidence" value="ECO:0007669"/>
    <property type="project" value="TreeGrafter"/>
</dbReference>
<gene>
    <name evidence="2" type="primary">Cep295_6</name>
    <name evidence="2" type="ORF">ODOGUJ_R14949</name>
</gene>
<sequence length="131" mass="14922">MKGDLVLQFEPQPLPSPCDRSQDNDLDLSLEQESVRENQQESGQMVEVVPDESESLKEVKTHQPQSKLTLKKLLNKIRNQKEEWTSRSEKEFPSKIATVESGTITSEERQLADLEQTDEQHKNSVCEAKGV</sequence>
<keyword evidence="3" id="KW-1185">Reference proteome</keyword>
<evidence type="ECO:0000313" key="3">
    <source>
        <dbReference type="Proteomes" id="UP000522663"/>
    </source>
</evidence>
<dbReference type="GO" id="GO:0005814">
    <property type="term" value="C:centriole"/>
    <property type="evidence" value="ECO:0007669"/>
    <property type="project" value="TreeGrafter"/>
</dbReference>
<proteinExistence type="predicted"/>
<dbReference type="PANTHER" id="PTHR21553:SF26">
    <property type="entry name" value="ALMS MOTIF DOMAIN-CONTAINING PROTEIN"/>
    <property type="match status" value="1"/>
</dbReference>
<dbReference type="Proteomes" id="UP000522663">
    <property type="component" value="Unassembled WGS sequence"/>
</dbReference>
<dbReference type="GO" id="GO:0005813">
    <property type="term" value="C:centrosome"/>
    <property type="evidence" value="ECO:0007669"/>
    <property type="project" value="TreeGrafter"/>
</dbReference>
<comment type="caution">
    <text evidence="2">The sequence shown here is derived from an EMBL/GenBank/DDBJ whole genome shotgun (WGS) entry which is preliminary data.</text>
</comment>
<dbReference type="AlphaFoldDB" id="A0A7K9YI51"/>
<protein>
    <submittedName>
        <fullName evidence="2">CE295 protein</fullName>
    </submittedName>
</protein>
<name>A0A7K9YI51_9GALL</name>
<feature type="region of interest" description="Disordered" evidence="1">
    <location>
        <begin position="1"/>
        <end position="64"/>
    </location>
</feature>
<organism evidence="2 3">
    <name type="scientific">Odontophorus gujanensis</name>
    <name type="common">marbled wood quail</name>
    <dbReference type="NCBI Taxonomy" id="886794"/>
    <lineage>
        <taxon>Eukaryota</taxon>
        <taxon>Metazoa</taxon>
        <taxon>Chordata</taxon>
        <taxon>Craniata</taxon>
        <taxon>Vertebrata</taxon>
        <taxon>Euteleostomi</taxon>
        <taxon>Archelosauria</taxon>
        <taxon>Archosauria</taxon>
        <taxon>Dinosauria</taxon>
        <taxon>Saurischia</taxon>
        <taxon>Theropoda</taxon>
        <taxon>Coelurosauria</taxon>
        <taxon>Aves</taxon>
        <taxon>Neognathae</taxon>
        <taxon>Galloanserae</taxon>
        <taxon>Galliformes</taxon>
        <taxon>Odontophoridae</taxon>
        <taxon>Odontophorus</taxon>
    </lineage>
</organism>
<reference evidence="2 3" key="1">
    <citation type="submission" date="2019-09" db="EMBL/GenBank/DDBJ databases">
        <title>Bird 10,000 Genomes (B10K) Project - Family phase.</title>
        <authorList>
            <person name="Zhang G."/>
        </authorList>
    </citation>
    <scope>NUCLEOTIDE SEQUENCE [LARGE SCALE GENOMIC DNA]</scope>
    <source>
        <strain evidence="2">B10K-DU-001-53</strain>
        <tissue evidence="2">Muscle</tissue>
    </source>
</reference>
<feature type="non-terminal residue" evidence="2">
    <location>
        <position position="131"/>
    </location>
</feature>
<dbReference type="PANTHER" id="PTHR21553">
    <property type="entry name" value="ALMS1-RELATED"/>
    <property type="match status" value="1"/>
</dbReference>
<accession>A0A7K9YI51</accession>